<keyword evidence="2" id="KW-1185">Reference proteome</keyword>
<protein>
    <recommendedName>
        <fullName evidence="3">DUF4371 domain-containing protein</fullName>
    </recommendedName>
</protein>
<dbReference type="AlphaFoldDB" id="A0A9J6GSC0"/>
<dbReference type="VEuPathDB" id="VectorBase:HLOH_044837"/>
<organism evidence="1 2">
    <name type="scientific">Haemaphysalis longicornis</name>
    <name type="common">Bush tick</name>
    <dbReference type="NCBI Taxonomy" id="44386"/>
    <lineage>
        <taxon>Eukaryota</taxon>
        <taxon>Metazoa</taxon>
        <taxon>Ecdysozoa</taxon>
        <taxon>Arthropoda</taxon>
        <taxon>Chelicerata</taxon>
        <taxon>Arachnida</taxon>
        <taxon>Acari</taxon>
        <taxon>Parasitiformes</taxon>
        <taxon>Ixodida</taxon>
        <taxon>Ixodoidea</taxon>
        <taxon>Ixodidae</taxon>
        <taxon>Haemaphysalinae</taxon>
        <taxon>Haemaphysalis</taxon>
    </lineage>
</organism>
<gene>
    <name evidence="1" type="ORF">HPB48_009927</name>
</gene>
<name>A0A9J6GSC0_HAELO</name>
<dbReference type="PANTHER" id="PTHR37162:SF1">
    <property type="entry name" value="BED-TYPE DOMAIN-CONTAINING PROTEIN"/>
    <property type="match status" value="1"/>
</dbReference>
<dbReference type="EMBL" id="JABSTR010000008">
    <property type="protein sequence ID" value="KAH9378338.1"/>
    <property type="molecule type" value="Genomic_DNA"/>
</dbReference>
<evidence type="ECO:0000313" key="2">
    <source>
        <dbReference type="Proteomes" id="UP000821853"/>
    </source>
</evidence>
<comment type="caution">
    <text evidence="1">The sequence shown here is derived from an EMBL/GenBank/DDBJ whole genome shotgun (WGS) entry which is preliminary data.</text>
</comment>
<proteinExistence type="predicted"/>
<dbReference type="PANTHER" id="PTHR37162">
    <property type="entry name" value="HAT FAMILY DIMERISATION DOMAINCONTAINING PROTEIN-RELATED"/>
    <property type="match status" value="1"/>
</dbReference>
<reference evidence="1 2" key="1">
    <citation type="journal article" date="2020" name="Cell">
        <title>Large-Scale Comparative Analyses of Tick Genomes Elucidate Their Genetic Diversity and Vector Capacities.</title>
        <authorList>
            <consortium name="Tick Genome and Microbiome Consortium (TIGMIC)"/>
            <person name="Jia N."/>
            <person name="Wang J."/>
            <person name="Shi W."/>
            <person name="Du L."/>
            <person name="Sun Y."/>
            <person name="Zhan W."/>
            <person name="Jiang J.F."/>
            <person name="Wang Q."/>
            <person name="Zhang B."/>
            <person name="Ji P."/>
            <person name="Bell-Sakyi L."/>
            <person name="Cui X.M."/>
            <person name="Yuan T.T."/>
            <person name="Jiang B.G."/>
            <person name="Yang W.F."/>
            <person name="Lam T.T."/>
            <person name="Chang Q.C."/>
            <person name="Ding S.J."/>
            <person name="Wang X.J."/>
            <person name="Zhu J.G."/>
            <person name="Ruan X.D."/>
            <person name="Zhao L."/>
            <person name="Wei J.T."/>
            <person name="Ye R.Z."/>
            <person name="Que T.C."/>
            <person name="Du C.H."/>
            <person name="Zhou Y.H."/>
            <person name="Cheng J.X."/>
            <person name="Dai P.F."/>
            <person name="Guo W.B."/>
            <person name="Han X.H."/>
            <person name="Huang E.J."/>
            <person name="Li L.F."/>
            <person name="Wei W."/>
            <person name="Gao Y.C."/>
            <person name="Liu J.Z."/>
            <person name="Shao H.Z."/>
            <person name="Wang X."/>
            <person name="Wang C.C."/>
            <person name="Yang T.C."/>
            <person name="Huo Q.B."/>
            <person name="Li W."/>
            <person name="Chen H.Y."/>
            <person name="Chen S.E."/>
            <person name="Zhou L.G."/>
            <person name="Ni X.B."/>
            <person name="Tian J.H."/>
            <person name="Sheng Y."/>
            <person name="Liu T."/>
            <person name="Pan Y.S."/>
            <person name="Xia L.Y."/>
            <person name="Li J."/>
            <person name="Zhao F."/>
            <person name="Cao W.C."/>
        </authorList>
    </citation>
    <scope>NUCLEOTIDE SEQUENCE [LARGE SCALE GENOMIC DNA]</scope>
    <source>
        <strain evidence="1">HaeL-2018</strain>
    </source>
</reference>
<dbReference type="OMA" id="TRIKHAN"/>
<evidence type="ECO:0008006" key="3">
    <source>
        <dbReference type="Google" id="ProtNLM"/>
    </source>
</evidence>
<dbReference type="Proteomes" id="UP000821853">
    <property type="component" value="Unassembled WGS sequence"/>
</dbReference>
<evidence type="ECO:0000313" key="1">
    <source>
        <dbReference type="EMBL" id="KAH9378338.1"/>
    </source>
</evidence>
<sequence length="215" mass="24137">MPPKYEQHYRKSWKSLPEFKGWLRVVENDRTKASCAYCMSEFYAKLSDIKKHAATTKHKKSSEPYCSSRQQKLQYSAATESSCGKSEAGLCLFVCEQTAFLTADHLTELCKKQFVDSKSAAGMRMHRNKCTEIIVNVLSPHFVQLLVDDIGDSKYSLIIEEATDVSTTKLLGVMVRYYSATQKSTVTTFLALIELDDGTACGNRQSVEKPHAHGT</sequence>
<dbReference type="OrthoDB" id="6507766at2759"/>
<accession>A0A9J6GSC0</accession>